<dbReference type="SUPFAM" id="SSF103481">
    <property type="entry name" value="Multidrug resistance efflux transporter EmrE"/>
    <property type="match status" value="1"/>
</dbReference>
<accession>A0A5C8V6H2</accession>
<dbReference type="AlphaFoldDB" id="A0A5C8V6H2"/>
<dbReference type="InterPro" id="IPR037185">
    <property type="entry name" value="EmrE-like"/>
</dbReference>
<comment type="caution">
    <text evidence="3">The sequence shown here is derived from an EMBL/GenBank/DDBJ whole genome shotgun (WGS) entry which is preliminary data.</text>
</comment>
<proteinExistence type="predicted"/>
<organism evidence="3 4">
    <name type="scientific">Flagellimonas hymeniacidonis</name>
    <dbReference type="NCBI Taxonomy" id="2603628"/>
    <lineage>
        <taxon>Bacteria</taxon>
        <taxon>Pseudomonadati</taxon>
        <taxon>Bacteroidota</taxon>
        <taxon>Flavobacteriia</taxon>
        <taxon>Flavobacteriales</taxon>
        <taxon>Flavobacteriaceae</taxon>
        <taxon>Flagellimonas</taxon>
    </lineage>
</organism>
<gene>
    <name evidence="3" type="ORF">FVB32_16295</name>
</gene>
<sequence>MFRHSTSLFLWQKGVQITGADKAGIYMNIVPLSAALFAILFKEYIHTYHLIGGVCIVVGLFISKSSTSKFFKALS</sequence>
<dbReference type="GO" id="GO:0016020">
    <property type="term" value="C:membrane"/>
    <property type="evidence" value="ECO:0007669"/>
    <property type="project" value="InterPro"/>
</dbReference>
<feature type="domain" description="EamA" evidence="2">
    <location>
        <begin position="8"/>
        <end position="62"/>
    </location>
</feature>
<dbReference type="Proteomes" id="UP000321456">
    <property type="component" value="Unassembled WGS sequence"/>
</dbReference>
<keyword evidence="4" id="KW-1185">Reference proteome</keyword>
<feature type="transmembrane region" description="Helical" evidence="1">
    <location>
        <begin position="47"/>
        <end position="63"/>
    </location>
</feature>
<dbReference type="Pfam" id="PF00892">
    <property type="entry name" value="EamA"/>
    <property type="match status" value="1"/>
</dbReference>
<name>A0A5C8V6H2_9FLAO</name>
<keyword evidence="1" id="KW-0812">Transmembrane</keyword>
<evidence type="ECO:0000313" key="4">
    <source>
        <dbReference type="Proteomes" id="UP000321456"/>
    </source>
</evidence>
<keyword evidence="1" id="KW-1133">Transmembrane helix</keyword>
<keyword evidence="1" id="KW-0472">Membrane</keyword>
<evidence type="ECO:0000256" key="1">
    <source>
        <dbReference type="SAM" id="Phobius"/>
    </source>
</evidence>
<dbReference type="InterPro" id="IPR000620">
    <property type="entry name" value="EamA_dom"/>
</dbReference>
<protein>
    <submittedName>
        <fullName evidence="3">EamA family transporter</fullName>
    </submittedName>
</protein>
<feature type="transmembrane region" description="Helical" evidence="1">
    <location>
        <begin position="23"/>
        <end position="41"/>
    </location>
</feature>
<dbReference type="EMBL" id="VRUR01000002">
    <property type="protein sequence ID" value="TXN36117.1"/>
    <property type="molecule type" value="Genomic_DNA"/>
</dbReference>
<evidence type="ECO:0000259" key="2">
    <source>
        <dbReference type="Pfam" id="PF00892"/>
    </source>
</evidence>
<reference evidence="3 4" key="1">
    <citation type="submission" date="2019-08" db="EMBL/GenBank/DDBJ databases">
        <title>Professor.</title>
        <authorList>
            <person name="Park J.S."/>
        </authorList>
    </citation>
    <scope>NUCLEOTIDE SEQUENCE [LARGE SCALE GENOMIC DNA]</scope>
    <source>
        <strain evidence="3 4">176CP5-101</strain>
    </source>
</reference>
<evidence type="ECO:0000313" key="3">
    <source>
        <dbReference type="EMBL" id="TXN36117.1"/>
    </source>
</evidence>